<dbReference type="PANTHER" id="PTHR11461:SF211">
    <property type="entry name" value="GH10112P-RELATED"/>
    <property type="match status" value="1"/>
</dbReference>
<keyword evidence="4" id="KW-1185">Reference proteome</keyword>
<dbReference type="InterPro" id="IPR036186">
    <property type="entry name" value="Serpin_sf"/>
</dbReference>
<dbReference type="GO" id="GO:0005615">
    <property type="term" value="C:extracellular space"/>
    <property type="evidence" value="ECO:0007669"/>
    <property type="project" value="InterPro"/>
</dbReference>
<dbReference type="PANTHER" id="PTHR11461">
    <property type="entry name" value="SERINE PROTEASE INHIBITOR, SERPIN"/>
    <property type="match status" value="1"/>
</dbReference>
<dbReference type="InterPro" id="IPR000215">
    <property type="entry name" value="Serpin_fam"/>
</dbReference>
<evidence type="ECO:0000313" key="3">
    <source>
        <dbReference type="EMBL" id="AXE19487.1"/>
    </source>
</evidence>
<dbReference type="InterPro" id="IPR023796">
    <property type="entry name" value="Serpin_dom"/>
</dbReference>
<dbReference type="Pfam" id="PF00079">
    <property type="entry name" value="Serpin"/>
    <property type="match status" value="1"/>
</dbReference>
<dbReference type="EMBL" id="CP030850">
    <property type="protein sequence ID" value="AXE19487.1"/>
    <property type="molecule type" value="Genomic_DNA"/>
</dbReference>
<dbReference type="InterPro" id="IPR042178">
    <property type="entry name" value="Serpin_sf_1"/>
</dbReference>
<dbReference type="InterPro" id="IPR023795">
    <property type="entry name" value="Serpin_CS"/>
</dbReference>
<name>A0A344TLG6_9BACT</name>
<comment type="similarity">
    <text evidence="1">Belongs to the serpin family.</text>
</comment>
<dbReference type="Proteomes" id="UP000251993">
    <property type="component" value="Chromosome"/>
</dbReference>
<feature type="domain" description="Serpin" evidence="2">
    <location>
        <begin position="63"/>
        <end position="416"/>
    </location>
</feature>
<dbReference type="InterPro" id="IPR042185">
    <property type="entry name" value="Serpin_sf_2"/>
</dbReference>
<dbReference type="SUPFAM" id="SSF56574">
    <property type="entry name" value="Serpins"/>
    <property type="match status" value="1"/>
</dbReference>
<evidence type="ECO:0000256" key="1">
    <source>
        <dbReference type="RuleBase" id="RU000411"/>
    </source>
</evidence>
<organism evidence="3 4">
    <name type="scientific">Runella rosea</name>
    <dbReference type="NCBI Taxonomy" id="2259595"/>
    <lineage>
        <taxon>Bacteria</taxon>
        <taxon>Pseudomonadati</taxon>
        <taxon>Bacteroidota</taxon>
        <taxon>Cytophagia</taxon>
        <taxon>Cytophagales</taxon>
        <taxon>Spirosomataceae</taxon>
        <taxon>Runella</taxon>
    </lineage>
</organism>
<evidence type="ECO:0000313" key="4">
    <source>
        <dbReference type="Proteomes" id="UP000251993"/>
    </source>
</evidence>
<reference evidence="3 4" key="1">
    <citation type="submission" date="2018-07" db="EMBL/GenBank/DDBJ databases">
        <title>Genome sequencing of Runella.</title>
        <authorList>
            <person name="Baek M.-G."/>
            <person name="Yi H."/>
        </authorList>
    </citation>
    <scope>NUCLEOTIDE SEQUENCE [LARGE SCALE GENOMIC DNA]</scope>
    <source>
        <strain evidence="3 4">HYN0085</strain>
    </source>
</reference>
<dbReference type="FunFam" id="2.10.310.10:FF:000001">
    <property type="entry name" value="Serpin family A member 1"/>
    <property type="match status" value="1"/>
</dbReference>
<accession>A0A344TLG6</accession>
<dbReference type="PROSITE" id="PS00284">
    <property type="entry name" value="SERPIN"/>
    <property type="match status" value="1"/>
</dbReference>
<dbReference type="OrthoDB" id="9764871at2"/>
<proteinExistence type="inferred from homology"/>
<protein>
    <submittedName>
        <fullName evidence="3">Serpin family protein</fullName>
    </submittedName>
</protein>
<dbReference type="Gene3D" id="2.30.39.10">
    <property type="entry name" value="Alpha-1-antitrypsin, domain 1"/>
    <property type="match status" value="1"/>
</dbReference>
<evidence type="ECO:0000259" key="2">
    <source>
        <dbReference type="SMART" id="SM00093"/>
    </source>
</evidence>
<dbReference type="SMART" id="SM00093">
    <property type="entry name" value="SERPIN"/>
    <property type="match status" value="1"/>
</dbReference>
<sequence length="417" mass="46125">MTTIPRTALTMRTSSFFQCVLVIAATLMLLWVALGCSSTSPSPVGEEVKISENFASRTDDFAFDFFKKLNDKEPSDKNVFVSPLSLHMALGMLLNGANGQTADEIQKTLKLNGISLADANATYLKLIEGLPKADPKVTLGLANSVWNRNTFQPETDFVNILKSSFKADASQFSGSDATPLNTWASDKTNGKIKKVLDKIEPQMVLFLMNALYFKGDWTTSFDEQKTTDYPFQLAASKTKNVKMMQMKSKISFANRDGYFAYELPYGNSRYAMTVLVPIGTQGVNDLVTKLTAAEWNQLQQNLKAVDNLSIGLPRFTLEYEVYLNDVLEKMGMPSAFLPNIADLSKISKTQKLNVGFVKQNTYVAVDEKGTEAAAVTTIGVELTSLPQTYYADRPFVFIISEKTSDTVLFMGKMVNPS</sequence>
<dbReference type="CDD" id="cd19588">
    <property type="entry name" value="serpin_miropin-like"/>
    <property type="match status" value="1"/>
</dbReference>
<dbReference type="AlphaFoldDB" id="A0A344TLG6"/>
<dbReference type="Gene3D" id="3.30.497.10">
    <property type="entry name" value="Antithrombin, subunit I, domain 2"/>
    <property type="match status" value="1"/>
</dbReference>
<dbReference type="Gene3D" id="2.10.310.10">
    <property type="entry name" value="Serpins superfamily"/>
    <property type="match status" value="1"/>
</dbReference>
<gene>
    <name evidence="3" type="ORF">DR864_17935</name>
</gene>
<dbReference type="GO" id="GO:0004867">
    <property type="term" value="F:serine-type endopeptidase inhibitor activity"/>
    <property type="evidence" value="ECO:0007669"/>
    <property type="project" value="InterPro"/>
</dbReference>
<dbReference type="KEGG" id="run:DR864_17935"/>